<dbReference type="GO" id="GO:0005524">
    <property type="term" value="F:ATP binding"/>
    <property type="evidence" value="ECO:0007669"/>
    <property type="project" value="UniProtKB-UniRule"/>
</dbReference>
<keyword evidence="5" id="KW-1185">Reference proteome</keyword>
<dbReference type="SUPFAM" id="SSF46785">
    <property type="entry name" value="Winged helix' DNA-binding domain"/>
    <property type="match status" value="1"/>
</dbReference>
<evidence type="ECO:0000313" key="4">
    <source>
        <dbReference type="EMBL" id="AEF81872.1"/>
    </source>
</evidence>
<dbReference type="HOGENOM" id="CLU_051096_0_0_12"/>
<dbReference type="KEGG" id="taz:TREAZ_0447"/>
<dbReference type="InterPro" id="IPR030855">
    <property type="entry name" value="Bifunct_BirA"/>
</dbReference>
<proteinExistence type="inferred from homology"/>
<keyword evidence="2" id="KW-0805">Transcription regulation</keyword>
<dbReference type="OrthoDB" id="9807064at2"/>
<dbReference type="FunCoup" id="F5YCS9">
    <property type="interactions" value="360"/>
</dbReference>
<accession>F5YCS9</accession>
<keyword evidence="2" id="KW-0547">Nucleotide-binding</keyword>
<dbReference type="HAMAP" id="MF_00978">
    <property type="entry name" value="Bifunct_BirA"/>
    <property type="match status" value="1"/>
</dbReference>
<dbReference type="InterPro" id="IPR004143">
    <property type="entry name" value="BPL_LPL_catalytic"/>
</dbReference>
<reference evidence="4 5" key="2">
    <citation type="journal article" date="2011" name="ISME J.">
        <title>RNA-seq reveals cooperative metabolic interactions between two termite-gut spirochete species in co-culture.</title>
        <authorList>
            <person name="Rosenthal A.Z."/>
            <person name="Matson E.G."/>
            <person name="Eldar A."/>
            <person name="Leadbetter J.R."/>
        </authorList>
    </citation>
    <scope>NUCLEOTIDE SEQUENCE [LARGE SCALE GENOMIC DNA]</scope>
    <source>
        <strain evidence="5">ATCC BAA-888 / DSM 13862 / ZAS-9</strain>
    </source>
</reference>
<dbReference type="GO" id="GO:0005737">
    <property type="term" value="C:cytoplasm"/>
    <property type="evidence" value="ECO:0007669"/>
    <property type="project" value="TreeGrafter"/>
</dbReference>
<dbReference type="InterPro" id="IPR004408">
    <property type="entry name" value="Biotin_CoA_COase_ligase"/>
</dbReference>
<dbReference type="Pfam" id="PF08279">
    <property type="entry name" value="HTH_11"/>
    <property type="match status" value="1"/>
</dbReference>
<organism evidence="4 5">
    <name type="scientific">Leadbettera azotonutricia (strain ATCC BAA-888 / DSM 13862 / ZAS-9)</name>
    <name type="common">Treponema azotonutricium</name>
    <dbReference type="NCBI Taxonomy" id="545695"/>
    <lineage>
        <taxon>Bacteria</taxon>
        <taxon>Pseudomonadati</taxon>
        <taxon>Spirochaetota</taxon>
        <taxon>Spirochaetia</taxon>
        <taxon>Spirochaetales</taxon>
        <taxon>Breznakiellaceae</taxon>
        <taxon>Leadbettera</taxon>
    </lineage>
</organism>
<evidence type="ECO:0000313" key="5">
    <source>
        <dbReference type="Proteomes" id="UP000009222"/>
    </source>
</evidence>
<dbReference type="EMBL" id="CP001841">
    <property type="protein sequence ID" value="AEF81872.1"/>
    <property type="molecule type" value="Genomic_DNA"/>
</dbReference>
<protein>
    <recommendedName>
        <fullName evidence="2">Bifunctional ligase/repressor BirA</fullName>
    </recommendedName>
    <alternativeName>
        <fullName evidence="2">Biotin--[acetyl-CoA-carboxylase] ligase</fullName>
        <ecNumber evidence="2">6.3.4.15</ecNumber>
    </alternativeName>
    <alternativeName>
        <fullName evidence="2">Biotin--protein ligase</fullName>
    </alternativeName>
    <alternativeName>
        <fullName evidence="2">Biotin-[acetyl-CoA carboxylase] synthetase</fullName>
    </alternativeName>
</protein>
<keyword evidence="1 2" id="KW-0436">Ligase</keyword>
<dbReference type="RefSeq" id="WP_015711500.1">
    <property type="nucleotide sequence ID" value="NC_015577.1"/>
</dbReference>
<dbReference type="NCBIfam" id="TIGR00121">
    <property type="entry name" value="birA_ligase"/>
    <property type="match status" value="1"/>
</dbReference>
<dbReference type="eggNOG" id="COG0340">
    <property type="taxonomic scope" value="Bacteria"/>
</dbReference>
<name>F5YCS9_LEAAZ</name>
<dbReference type="InParanoid" id="F5YCS9"/>
<dbReference type="Gene3D" id="1.10.10.10">
    <property type="entry name" value="Winged helix-like DNA-binding domain superfamily/Winged helix DNA-binding domain"/>
    <property type="match status" value="1"/>
</dbReference>
<keyword evidence="2" id="KW-0804">Transcription</keyword>
<dbReference type="CDD" id="cd16442">
    <property type="entry name" value="BPL"/>
    <property type="match status" value="1"/>
</dbReference>
<keyword evidence="2" id="KW-0092">Biotin</keyword>
<dbReference type="GO" id="GO:0006355">
    <property type="term" value="P:regulation of DNA-templated transcription"/>
    <property type="evidence" value="ECO:0007669"/>
    <property type="project" value="UniProtKB-UniRule"/>
</dbReference>
<keyword evidence="2" id="KW-0238">DNA-binding</keyword>
<dbReference type="SUPFAM" id="SSF55681">
    <property type="entry name" value="Class II aaRS and biotin synthetases"/>
    <property type="match status" value="1"/>
</dbReference>
<reference evidence="5" key="1">
    <citation type="submission" date="2009-12" db="EMBL/GenBank/DDBJ databases">
        <title>Complete sequence of Treponema azotonutricium strain ZAS-9.</title>
        <authorList>
            <person name="Tetu S.G."/>
            <person name="Matson E."/>
            <person name="Ren Q."/>
            <person name="Seshadri R."/>
            <person name="Elbourne L."/>
            <person name="Hassan K.A."/>
            <person name="Durkin A."/>
            <person name="Radune D."/>
            <person name="Mohamoud Y."/>
            <person name="Shay R."/>
            <person name="Jin S."/>
            <person name="Zhang X."/>
            <person name="Lucey K."/>
            <person name="Ballor N.R."/>
            <person name="Ottesen E."/>
            <person name="Rosenthal R."/>
            <person name="Allen A."/>
            <person name="Leadbetter J.R."/>
            <person name="Paulsen I.T."/>
        </authorList>
    </citation>
    <scope>NUCLEOTIDE SEQUENCE [LARGE SCALE GENOMIC DNA]</scope>
    <source>
        <strain evidence="5">ATCC BAA-888 / DSM 13862 / ZAS-9</strain>
    </source>
</reference>
<feature type="binding site" evidence="2">
    <location>
        <position position="124"/>
    </location>
    <ligand>
        <name>biotin</name>
        <dbReference type="ChEBI" id="CHEBI:57586"/>
    </ligand>
</feature>
<keyword evidence="2" id="KW-0067">ATP-binding</keyword>
<feature type="binding site" evidence="2">
    <location>
        <position position="194"/>
    </location>
    <ligand>
        <name>biotin</name>
        <dbReference type="ChEBI" id="CHEBI:57586"/>
    </ligand>
</feature>
<dbReference type="Gene3D" id="3.30.930.10">
    <property type="entry name" value="Bira Bifunctional Protein, Domain 2"/>
    <property type="match status" value="1"/>
</dbReference>
<feature type="DNA-binding region" description="H-T-H motif" evidence="2">
    <location>
        <begin position="30"/>
        <end position="49"/>
    </location>
</feature>
<evidence type="ECO:0000259" key="3">
    <source>
        <dbReference type="PROSITE" id="PS51733"/>
    </source>
</evidence>
<feature type="domain" description="BPL/LPL catalytic" evidence="3">
    <location>
        <begin position="74"/>
        <end position="273"/>
    </location>
</feature>
<sequence>MQVNQNIPCISVKAYILEQFRQKKGCFFTGEALARQLGVSRVAVWKGVKALIAAGYPIEGDDKGYRWIQEKESLTGDDFLYPWEFEEREKLFHHWVSTDSTMNRAAELAGRLYPGGSVITAEEQTSGRGRNSRTWNSQKGGLFFTLLERPFLSALEYPKLSMAAQIASARAISRMSGKRALLRWPNDIYVEGKKIAGILTEFRAEGDRLDWIAIGMGINVNNKVSQKSAANRSSNYSANSSTNLSELTGHSISRRETLLAVLNEWDKIKNADSYELGKHWNSMAEGRGRKVMAVEGKEKENRPVERGIFLGVDVLGRGVIKNDRDEKRAFSPGSVSFLF</sequence>
<dbReference type="InterPro" id="IPR036390">
    <property type="entry name" value="WH_DNA-bd_sf"/>
</dbReference>
<evidence type="ECO:0000256" key="2">
    <source>
        <dbReference type="HAMAP-Rule" id="MF_00978"/>
    </source>
</evidence>
<dbReference type="PROSITE" id="PS51733">
    <property type="entry name" value="BPL_LPL_CATALYTIC"/>
    <property type="match status" value="1"/>
</dbReference>
<dbReference type="GO" id="GO:0003677">
    <property type="term" value="F:DNA binding"/>
    <property type="evidence" value="ECO:0007669"/>
    <property type="project" value="UniProtKB-UniRule"/>
</dbReference>
<dbReference type="PANTHER" id="PTHR12835">
    <property type="entry name" value="BIOTIN PROTEIN LIGASE"/>
    <property type="match status" value="1"/>
</dbReference>
<dbReference type="AlphaFoldDB" id="F5YCS9"/>
<dbReference type="GO" id="GO:0004077">
    <property type="term" value="F:biotin--[biotin carboxyl-carrier protein] ligase activity"/>
    <property type="evidence" value="ECO:0007669"/>
    <property type="project" value="UniProtKB-UniRule"/>
</dbReference>
<dbReference type="EC" id="6.3.4.15" evidence="2"/>
<dbReference type="InterPro" id="IPR036388">
    <property type="entry name" value="WH-like_DNA-bd_sf"/>
</dbReference>
<feature type="binding site" evidence="2">
    <location>
        <begin position="128"/>
        <end position="130"/>
    </location>
    <ligand>
        <name>biotin</name>
        <dbReference type="ChEBI" id="CHEBI:57586"/>
    </ligand>
</feature>
<comment type="caution">
    <text evidence="2">Lacks conserved residue(s) required for the propagation of feature annotation.</text>
</comment>
<comment type="similarity">
    <text evidence="2">Belongs to the biotin--protein ligase family.</text>
</comment>
<dbReference type="Proteomes" id="UP000009222">
    <property type="component" value="Chromosome"/>
</dbReference>
<comment type="function">
    <text evidence="2">Acts both as a biotin--[acetyl-CoA-carboxylase] ligase and a repressor.</text>
</comment>
<dbReference type="Pfam" id="PF03099">
    <property type="entry name" value="BPL_LplA_LipB"/>
    <property type="match status" value="1"/>
</dbReference>
<dbReference type="InterPro" id="IPR013196">
    <property type="entry name" value="HTH_11"/>
</dbReference>
<dbReference type="InterPro" id="IPR045864">
    <property type="entry name" value="aa-tRNA-synth_II/BPL/LPL"/>
</dbReference>
<dbReference type="STRING" id="545695.TREAZ_0447"/>
<keyword evidence="2" id="KW-0678">Repressor</keyword>
<dbReference type="PANTHER" id="PTHR12835:SF5">
    <property type="entry name" value="BIOTIN--PROTEIN LIGASE"/>
    <property type="match status" value="1"/>
</dbReference>
<gene>
    <name evidence="2" type="primary">birA</name>
    <name evidence="4" type="ordered locus">TREAZ_0447</name>
</gene>
<comment type="catalytic activity">
    <reaction evidence="2">
        <text>biotin + L-lysyl-[protein] + ATP = N(6)-biotinyl-L-lysyl-[protein] + AMP + diphosphate + H(+)</text>
        <dbReference type="Rhea" id="RHEA:11756"/>
        <dbReference type="Rhea" id="RHEA-COMP:9752"/>
        <dbReference type="Rhea" id="RHEA-COMP:10505"/>
        <dbReference type="ChEBI" id="CHEBI:15378"/>
        <dbReference type="ChEBI" id="CHEBI:29969"/>
        <dbReference type="ChEBI" id="CHEBI:30616"/>
        <dbReference type="ChEBI" id="CHEBI:33019"/>
        <dbReference type="ChEBI" id="CHEBI:57586"/>
        <dbReference type="ChEBI" id="CHEBI:83144"/>
        <dbReference type="ChEBI" id="CHEBI:456215"/>
        <dbReference type="EC" id="6.3.4.15"/>
    </reaction>
</comment>
<evidence type="ECO:0000256" key="1">
    <source>
        <dbReference type="ARBA" id="ARBA00022598"/>
    </source>
</evidence>